<keyword evidence="4" id="KW-1185">Reference proteome</keyword>
<dbReference type="Proteomes" id="UP000007754">
    <property type="component" value="Chromosome 11"/>
</dbReference>
<dbReference type="Ensembl" id="ENSTGUT00000026691.1">
    <property type="protein sequence ID" value="ENSTGUP00000019556.1"/>
    <property type="gene ID" value="ENSTGUG00000008170.2"/>
</dbReference>
<evidence type="ECO:0000313" key="3">
    <source>
        <dbReference type="Ensembl" id="ENSTGUP00000019556.1"/>
    </source>
</evidence>
<feature type="compositionally biased region" description="Gly residues" evidence="1">
    <location>
        <begin position="20"/>
        <end position="29"/>
    </location>
</feature>
<sequence length="74" mass="7711">MRARGRCGRVGRSERRHAGAGRGQGGGAPAGAAQRRGSLQQNRKSGKSEASGWSAARLLAEEDPGCVQQFCSTL</sequence>
<gene>
    <name evidence="3" type="primary">PSMD7</name>
</gene>
<evidence type="ECO:0000256" key="1">
    <source>
        <dbReference type="SAM" id="MobiDB-lite"/>
    </source>
</evidence>
<protein>
    <submittedName>
        <fullName evidence="3">Proteasome 26S subunit, non-ATPase 7</fullName>
    </submittedName>
    <submittedName>
        <fullName evidence="2">Putative proteasome 26S non-ATPase subunit 7</fullName>
    </submittedName>
</protein>
<reference evidence="3 4" key="2">
    <citation type="journal article" date="2010" name="Nature">
        <title>The genome of a songbird.</title>
        <authorList>
            <person name="Warren W.C."/>
            <person name="Clayton D.F."/>
            <person name="Ellegren H."/>
            <person name="Arnold A.P."/>
            <person name="Hillier L.W."/>
            <person name="Kunstner A."/>
            <person name="Searle S."/>
            <person name="White S."/>
            <person name="Vilella A.J."/>
            <person name="Fairley S."/>
            <person name="Heger A."/>
            <person name="Kong L."/>
            <person name="Ponting C.P."/>
            <person name="Jarvis E.D."/>
            <person name="Mello C.V."/>
            <person name="Minx P."/>
            <person name="Lovell P."/>
            <person name="Velho T.A."/>
            <person name="Ferris M."/>
            <person name="Balakrishnan C.N."/>
            <person name="Sinha S."/>
            <person name="Blatti C."/>
            <person name="London S.E."/>
            <person name="Li Y."/>
            <person name="Lin Y.C."/>
            <person name="George J."/>
            <person name="Sweedler J."/>
            <person name="Southey B."/>
            <person name="Gunaratne P."/>
            <person name="Watson M."/>
            <person name="Nam K."/>
            <person name="Backstrom N."/>
            <person name="Smeds L."/>
            <person name="Nabholz B."/>
            <person name="Itoh Y."/>
            <person name="Whitney O."/>
            <person name="Pfenning A.R."/>
            <person name="Howard J."/>
            <person name="Volker M."/>
            <person name="Skinner B.M."/>
            <person name="Griffin D.K."/>
            <person name="Ye L."/>
            <person name="McLaren W.M."/>
            <person name="Flicek P."/>
            <person name="Quesada V."/>
            <person name="Velasco G."/>
            <person name="Lopez-Otin C."/>
            <person name="Puente X.S."/>
            <person name="Olender T."/>
            <person name="Lancet D."/>
            <person name="Smit A.F."/>
            <person name="Hubley R."/>
            <person name="Konkel M.K."/>
            <person name="Walker J.A."/>
            <person name="Batzer M.A."/>
            <person name="Gu W."/>
            <person name="Pollock D.D."/>
            <person name="Chen L."/>
            <person name="Cheng Z."/>
            <person name="Eichler E.E."/>
            <person name="Stapley J."/>
            <person name="Slate J."/>
            <person name="Ekblom R."/>
            <person name="Birkhead T."/>
            <person name="Burke T."/>
            <person name="Burt D."/>
            <person name="Scharff C."/>
            <person name="Adam I."/>
            <person name="Richard H."/>
            <person name="Sultan M."/>
            <person name="Soldatov A."/>
            <person name="Lehrach H."/>
            <person name="Edwards S.V."/>
            <person name="Yang S.P."/>
            <person name="Li X."/>
            <person name="Graves T."/>
            <person name="Fulton L."/>
            <person name="Nelson J."/>
            <person name="Chinwalla A."/>
            <person name="Hou S."/>
            <person name="Mardis E.R."/>
            <person name="Wilson R.K."/>
        </authorList>
    </citation>
    <scope>NUCLEOTIDE SEQUENCE [LARGE SCALE GENOMIC DNA]</scope>
</reference>
<reference evidence="3" key="3">
    <citation type="submission" date="2025-05" db="UniProtKB">
        <authorList>
            <consortium name="Ensembl"/>
        </authorList>
    </citation>
    <scope>IDENTIFICATION</scope>
</reference>
<accession>B5G2A7</accession>
<evidence type="ECO:0000313" key="4">
    <source>
        <dbReference type="Proteomes" id="UP000007754"/>
    </source>
</evidence>
<reference evidence="2" key="1">
    <citation type="journal article" date="2006" name="Proc. Natl. Acad. Sci. U.S.A.">
        <title>A molecular neuroethological approach for identifying and characterizing a cascade of behaviorally regulated genes.</title>
        <authorList>
            <person name="Wada K."/>
            <person name="Howard J.T."/>
            <person name="McConnell P."/>
            <person name="Whitney O."/>
            <person name="Lints T."/>
            <person name="Rivas M.V."/>
            <person name="Horita H."/>
            <person name="Patterson M.A."/>
            <person name="White S.A."/>
            <person name="Scharff C."/>
            <person name="Haesler S."/>
            <person name="Zhao S."/>
            <person name="Sakaguchi H."/>
            <person name="Hagiwara M."/>
            <person name="Shiraki T."/>
            <person name="Hirozane-Kishikawa T."/>
            <person name="Skene P."/>
            <person name="Hayashizaki Y."/>
            <person name="Carninci P."/>
            <person name="Jarvis E.D."/>
        </authorList>
    </citation>
    <scope>NUCLEOTIDE SEQUENCE</scope>
    <source>
        <tissue evidence="2">Whole brain</tissue>
    </source>
</reference>
<accession>A0A674GA54</accession>
<feature type="region of interest" description="Disordered" evidence="1">
    <location>
        <begin position="1"/>
        <end position="55"/>
    </location>
</feature>
<name>B5G2A7_TAEGU</name>
<proteinExistence type="evidence at transcript level"/>
<organism evidence="2">
    <name type="scientific">Taeniopygia guttata</name>
    <name type="common">Zebra finch</name>
    <name type="synonym">Poephila guttata</name>
    <dbReference type="NCBI Taxonomy" id="59729"/>
    <lineage>
        <taxon>Eukaryota</taxon>
        <taxon>Metazoa</taxon>
        <taxon>Chordata</taxon>
        <taxon>Craniata</taxon>
        <taxon>Vertebrata</taxon>
        <taxon>Euteleostomi</taxon>
        <taxon>Archelosauria</taxon>
        <taxon>Archosauria</taxon>
        <taxon>Dinosauria</taxon>
        <taxon>Saurischia</taxon>
        <taxon>Theropoda</taxon>
        <taxon>Coelurosauria</taxon>
        <taxon>Aves</taxon>
        <taxon>Neognathae</taxon>
        <taxon>Neoaves</taxon>
        <taxon>Telluraves</taxon>
        <taxon>Australaves</taxon>
        <taxon>Passeriformes</taxon>
        <taxon>Passeroidea</taxon>
        <taxon>Estrildidae</taxon>
        <taxon>Estrildinae</taxon>
        <taxon>Taeniopygia</taxon>
    </lineage>
</organism>
<keyword evidence="2" id="KW-0647">Proteasome</keyword>
<dbReference type="GO" id="GO:0000502">
    <property type="term" value="C:proteasome complex"/>
    <property type="evidence" value="ECO:0007669"/>
    <property type="project" value="UniProtKB-KW"/>
</dbReference>
<dbReference type="AlphaFoldDB" id="B5G2A7"/>
<feature type="compositionally biased region" description="Basic residues" evidence="1">
    <location>
        <begin position="1"/>
        <end position="10"/>
    </location>
</feature>
<dbReference type="EMBL" id="DQ216026">
    <property type="protein sequence ID" value="ACH45418.1"/>
    <property type="molecule type" value="mRNA"/>
</dbReference>
<dbReference type="GeneTree" id="ENSGT00950000183073"/>
<evidence type="ECO:0000313" key="2">
    <source>
        <dbReference type="EMBL" id="ACH45418.1"/>
    </source>
</evidence>